<dbReference type="Pfam" id="PF01496">
    <property type="entry name" value="V_ATPase_I"/>
    <property type="match status" value="1"/>
</dbReference>
<dbReference type="OrthoDB" id="10264220at2759"/>
<keyword evidence="13" id="KW-1185">Reference proteome</keyword>
<keyword evidence="8 9" id="KW-0472">Membrane</keyword>
<feature type="region of interest" description="Disordered" evidence="11">
    <location>
        <begin position="1"/>
        <end position="32"/>
    </location>
</feature>
<evidence type="ECO:0000256" key="4">
    <source>
        <dbReference type="ARBA" id="ARBA00022692"/>
    </source>
</evidence>
<dbReference type="GO" id="GO:0051117">
    <property type="term" value="F:ATPase binding"/>
    <property type="evidence" value="ECO:0007669"/>
    <property type="project" value="TreeGrafter"/>
</dbReference>
<dbReference type="GO" id="GO:0007035">
    <property type="term" value="P:vacuolar acidification"/>
    <property type="evidence" value="ECO:0007669"/>
    <property type="project" value="TreeGrafter"/>
</dbReference>
<evidence type="ECO:0000256" key="3">
    <source>
        <dbReference type="ARBA" id="ARBA00022448"/>
    </source>
</evidence>
<sequence>MEKSGHDRKRRPGGKKSIRASSAARKGHTMGELFRSEPMQLVQLFVQIEAAHDTVDQLGQLGLVQFKDLNPEVSPFQRNFVNEVKRCDEMERKLNFFGEQIEKELKEIQIERKSEEELSLVTLSEVNGDNRITNQMDELENQFDEIERELTQVNQNQEQLTRNYNELVELQNMLKKDSVFFSENTNQNFDDRREEVRGLLSESEASRSVKLGFLTGVILRERLPNFERILWRSTRGNLYLKHDPISTRIKDPHTGEEVDKDVFIVFYQGERIQTKIKKICETFGANVYPCPSDPKERKDLLHQINQRLDDLKAVLSQTSKHRRSTLMDIGRRYGTWREKVVKEKAIFDTMNKFNYDNGRKCLIAEGWCPKTSTERIVNAMRNATETSGALVPSILSVIQSREEPPTSFKTNKFTSGFQGIVDAYGIARYGEVNPAVFDIITFPFLFAVMFGDIGHGLIMLLLAVYFVINEKSLGKTKLNEMIKTIFDGRYLLLMMGLFSLYTGLIYNETFAVPITLSGLQGFDQESCHSQGVCQQKVNSVYPFGVDPTWFGAENALMFSNSLKMKMSIIFGVVQMSVGIVLSLFNAMHFRKPLDIWCEFVPQMIFLQAIFGWLVFLILFKWCHYYEDPSQAPFILNALIKMFLSPGVVDDTNRFFDGQLGLQWFLIFLAFVSVPWMLVAKPMILRQRHNESLLANPHHGDDEEESNGHGGDDHGHGGEFDFGEIFIHQIIHTIEFVLGCVSNTASYLRLWALSLAHSQLSEVFWARLFMLTFGIGNDTANRGASVVAIFIGWSIWAGVTMGVLMVMESLSSFLHALRLHWVEFQNKFFKGDGKAFTPFSYEKLLSPDEM</sequence>
<feature type="compositionally biased region" description="Basic residues" evidence="11">
    <location>
        <begin position="1"/>
        <end position="18"/>
    </location>
</feature>
<accession>A0A2P6NQ44</accession>
<evidence type="ECO:0000256" key="2">
    <source>
        <dbReference type="ARBA" id="ARBA00009904"/>
    </source>
</evidence>
<keyword evidence="10" id="KW-0175">Coiled coil</keyword>
<feature type="transmembrane region" description="Helical" evidence="9">
    <location>
        <begin position="785"/>
        <end position="806"/>
    </location>
</feature>
<gene>
    <name evidence="12" type="ORF">PROFUN_03056</name>
</gene>
<keyword evidence="3 9" id="KW-0813">Transport</keyword>
<proteinExistence type="inferred from homology"/>
<protein>
    <recommendedName>
        <fullName evidence="9">V-type proton ATPase subunit a</fullName>
    </recommendedName>
</protein>
<name>A0A2P6NQ44_9EUKA</name>
<dbReference type="EMBL" id="MDYQ01000035">
    <property type="protein sequence ID" value="PRP86069.1"/>
    <property type="molecule type" value="Genomic_DNA"/>
</dbReference>
<dbReference type="InParanoid" id="A0A2P6NQ44"/>
<feature type="transmembrane region" description="Helical" evidence="9">
    <location>
        <begin position="599"/>
        <end position="619"/>
    </location>
</feature>
<dbReference type="Proteomes" id="UP000241769">
    <property type="component" value="Unassembled WGS sequence"/>
</dbReference>
<feature type="coiled-coil region" evidence="10">
    <location>
        <begin position="87"/>
        <end position="170"/>
    </location>
</feature>
<dbReference type="InterPro" id="IPR002490">
    <property type="entry name" value="V-ATPase_116kDa_su"/>
</dbReference>
<evidence type="ECO:0000256" key="5">
    <source>
        <dbReference type="ARBA" id="ARBA00022781"/>
    </source>
</evidence>
<keyword evidence="6 9" id="KW-1133">Transmembrane helix</keyword>
<dbReference type="InterPro" id="IPR026028">
    <property type="entry name" value="V-type_ATPase_116kDa_su_euka"/>
</dbReference>
<dbReference type="PIRSF" id="PIRSF001293">
    <property type="entry name" value="ATP6V0A1"/>
    <property type="match status" value="1"/>
</dbReference>
<keyword evidence="7 9" id="KW-0406">Ion transport</keyword>
<feature type="transmembrane region" description="Helical" evidence="9">
    <location>
        <begin position="660"/>
        <end position="678"/>
    </location>
</feature>
<comment type="caution">
    <text evidence="12">The sequence shown here is derived from an EMBL/GenBank/DDBJ whole genome shotgun (WGS) entry which is preliminary data.</text>
</comment>
<evidence type="ECO:0000256" key="7">
    <source>
        <dbReference type="ARBA" id="ARBA00023065"/>
    </source>
</evidence>
<comment type="function">
    <text evidence="9">Essential component of the vacuolar proton pump (V-ATPase), a multimeric enzyme that catalyzes the translocation of protons across the membranes. Required for assembly and activity of the V-ATPase.</text>
</comment>
<evidence type="ECO:0000256" key="11">
    <source>
        <dbReference type="SAM" id="MobiDB-lite"/>
    </source>
</evidence>
<evidence type="ECO:0000313" key="13">
    <source>
        <dbReference type="Proteomes" id="UP000241769"/>
    </source>
</evidence>
<feature type="transmembrane region" description="Helical" evidence="9">
    <location>
        <begin position="566"/>
        <end position="587"/>
    </location>
</feature>
<evidence type="ECO:0000256" key="9">
    <source>
        <dbReference type="RuleBase" id="RU361189"/>
    </source>
</evidence>
<keyword evidence="5 9" id="KW-0375">Hydrogen ion transport</keyword>
<dbReference type="GO" id="GO:0046961">
    <property type="term" value="F:proton-transporting ATPase activity, rotational mechanism"/>
    <property type="evidence" value="ECO:0007669"/>
    <property type="project" value="InterPro"/>
</dbReference>
<dbReference type="PANTHER" id="PTHR11629">
    <property type="entry name" value="VACUOLAR PROTON ATPASES"/>
    <property type="match status" value="1"/>
</dbReference>
<keyword evidence="4 9" id="KW-0812">Transmembrane</keyword>
<dbReference type="GO" id="GO:0000220">
    <property type="term" value="C:vacuolar proton-transporting V-type ATPase, V0 domain"/>
    <property type="evidence" value="ECO:0007669"/>
    <property type="project" value="InterPro"/>
</dbReference>
<reference evidence="12 13" key="1">
    <citation type="journal article" date="2018" name="Genome Biol. Evol.">
        <title>Multiple Roots of Fruiting Body Formation in Amoebozoa.</title>
        <authorList>
            <person name="Hillmann F."/>
            <person name="Forbes G."/>
            <person name="Novohradska S."/>
            <person name="Ferling I."/>
            <person name="Riege K."/>
            <person name="Groth M."/>
            <person name="Westermann M."/>
            <person name="Marz M."/>
            <person name="Spaller T."/>
            <person name="Winckler T."/>
            <person name="Schaap P."/>
            <person name="Glockner G."/>
        </authorList>
    </citation>
    <scope>NUCLEOTIDE SEQUENCE [LARGE SCALE GENOMIC DNA]</scope>
    <source>
        <strain evidence="12 13">Jena</strain>
    </source>
</reference>
<comment type="subcellular location">
    <subcellularLocation>
        <location evidence="1">Membrane</location>
        <topology evidence="1">Multi-pass membrane protein</topology>
    </subcellularLocation>
</comment>
<evidence type="ECO:0000256" key="8">
    <source>
        <dbReference type="ARBA" id="ARBA00023136"/>
    </source>
</evidence>
<feature type="transmembrane region" description="Helical" evidence="9">
    <location>
        <begin position="444"/>
        <end position="468"/>
    </location>
</feature>
<dbReference type="AlphaFoldDB" id="A0A2P6NQ44"/>
<feature type="transmembrane region" description="Helical" evidence="9">
    <location>
        <begin position="489"/>
        <end position="506"/>
    </location>
</feature>
<evidence type="ECO:0000256" key="1">
    <source>
        <dbReference type="ARBA" id="ARBA00004141"/>
    </source>
</evidence>
<dbReference type="PANTHER" id="PTHR11629:SF63">
    <property type="entry name" value="V-TYPE PROTON ATPASE SUBUNIT A"/>
    <property type="match status" value="1"/>
</dbReference>
<dbReference type="FunCoup" id="A0A2P6NQ44">
    <property type="interactions" value="220"/>
</dbReference>
<dbReference type="STRING" id="1890364.A0A2P6NQ44"/>
<evidence type="ECO:0000256" key="10">
    <source>
        <dbReference type="SAM" id="Coils"/>
    </source>
</evidence>
<evidence type="ECO:0000256" key="6">
    <source>
        <dbReference type="ARBA" id="ARBA00022989"/>
    </source>
</evidence>
<evidence type="ECO:0000313" key="12">
    <source>
        <dbReference type="EMBL" id="PRP86069.1"/>
    </source>
</evidence>
<organism evidence="12 13">
    <name type="scientific">Planoprotostelium fungivorum</name>
    <dbReference type="NCBI Taxonomy" id="1890364"/>
    <lineage>
        <taxon>Eukaryota</taxon>
        <taxon>Amoebozoa</taxon>
        <taxon>Evosea</taxon>
        <taxon>Variosea</taxon>
        <taxon>Cavosteliida</taxon>
        <taxon>Cavosteliaceae</taxon>
        <taxon>Planoprotostelium</taxon>
    </lineage>
</organism>
<comment type="similarity">
    <text evidence="2 9">Belongs to the V-ATPase 116 kDa subunit family.</text>
</comment>